<accession>A0ABS4HHB5</accession>
<evidence type="ECO:0000313" key="2">
    <source>
        <dbReference type="Proteomes" id="UP001519328"/>
    </source>
</evidence>
<sequence>MKKNIYLKYFKWVISCTIILPLFFMIQTTEVQTASTVEYNNNHENSKVSAQTLKKENFEKKLSHERIVSLTNQFMKILVQDVDSNNKVVNFDTKNELLKEFEKVTTNNVAAEYVDYYYKSQPSGLYIIPTETPPWFNKKNDYDMIQKESNVIEVVQENKSDLNGSYMVKIEFTYNDGWKITGIEH</sequence>
<dbReference type="RefSeq" id="WP_209481813.1">
    <property type="nucleotide sequence ID" value="NZ_JAGGKK010000020.1"/>
</dbReference>
<proteinExistence type="predicted"/>
<organism evidence="1 2">
    <name type="scientific">Virgibacillus litoralis</name>
    <dbReference type="NCBI Taxonomy" id="578221"/>
    <lineage>
        <taxon>Bacteria</taxon>
        <taxon>Bacillati</taxon>
        <taxon>Bacillota</taxon>
        <taxon>Bacilli</taxon>
        <taxon>Bacillales</taxon>
        <taxon>Bacillaceae</taxon>
        <taxon>Virgibacillus</taxon>
    </lineage>
</organism>
<name>A0ABS4HHB5_9BACI</name>
<keyword evidence="2" id="KW-1185">Reference proteome</keyword>
<dbReference type="EMBL" id="JAGGKK010000020">
    <property type="protein sequence ID" value="MBP1950325.1"/>
    <property type="molecule type" value="Genomic_DNA"/>
</dbReference>
<protein>
    <recommendedName>
        <fullName evidence="3">DUF3993 domain-containing protein</fullName>
    </recommendedName>
</protein>
<comment type="caution">
    <text evidence="1">The sequence shown here is derived from an EMBL/GenBank/DDBJ whole genome shotgun (WGS) entry which is preliminary data.</text>
</comment>
<reference evidence="1 2" key="1">
    <citation type="submission" date="2021-03" db="EMBL/GenBank/DDBJ databases">
        <title>Genomic Encyclopedia of Type Strains, Phase IV (KMG-IV): sequencing the most valuable type-strain genomes for metagenomic binning, comparative biology and taxonomic classification.</title>
        <authorList>
            <person name="Goeker M."/>
        </authorList>
    </citation>
    <scope>NUCLEOTIDE SEQUENCE [LARGE SCALE GENOMIC DNA]</scope>
    <source>
        <strain evidence="1 2">DSM 21085</strain>
    </source>
</reference>
<evidence type="ECO:0008006" key="3">
    <source>
        <dbReference type="Google" id="ProtNLM"/>
    </source>
</evidence>
<dbReference type="Proteomes" id="UP001519328">
    <property type="component" value="Unassembled WGS sequence"/>
</dbReference>
<gene>
    <name evidence="1" type="ORF">J2Z82_003282</name>
</gene>
<evidence type="ECO:0000313" key="1">
    <source>
        <dbReference type="EMBL" id="MBP1950325.1"/>
    </source>
</evidence>